<feature type="domain" description="Carboxylesterase type B" evidence="3">
    <location>
        <begin position="134"/>
        <end position="282"/>
    </location>
</feature>
<dbReference type="PANTHER" id="PTHR48081">
    <property type="entry name" value="AB HYDROLASE SUPERFAMILY PROTEIN C4A8.06C"/>
    <property type="match status" value="1"/>
</dbReference>
<evidence type="ECO:0000313" key="4">
    <source>
        <dbReference type="EMBL" id="CAI3971632.1"/>
    </source>
</evidence>
<feature type="transmembrane region" description="Helical" evidence="2">
    <location>
        <begin position="12"/>
        <end position="29"/>
    </location>
</feature>
<dbReference type="OrthoDB" id="408631at2759"/>
<keyword evidence="2" id="KW-0472">Membrane</keyword>
<dbReference type="Proteomes" id="UP001152797">
    <property type="component" value="Unassembled WGS sequence"/>
</dbReference>
<keyword evidence="1" id="KW-0378">Hydrolase</keyword>
<gene>
    <name evidence="4" type="ORF">C1SCF055_LOCUS222</name>
</gene>
<dbReference type="AlphaFoldDB" id="A0A9P1FF73"/>
<dbReference type="EMBL" id="CAMXCT010000001">
    <property type="protein sequence ID" value="CAI3971632.1"/>
    <property type="molecule type" value="Genomic_DNA"/>
</dbReference>
<dbReference type="InterPro" id="IPR029058">
    <property type="entry name" value="AB_hydrolase_fold"/>
</dbReference>
<keyword evidence="2" id="KW-0812">Transmembrane</keyword>
<organism evidence="4">
    <name type="scientific">Cladocopium goreaui</name>
    <dbReference type="NCBI Taxonomy" id="2562237"/>
    <lineage>
        <taxon>Eukaryota</taxon>
        <taxon>Sar</taxon>
        <taxon>Alveolata</taxon>
        <taxon>Dinophyceae</taxon>
        <taxon>Suessiales</taxon>
        <taxon>Symbiodiniaceae</taxon>
        <taxon>Cladocopium</taxon>
    </lineage>
</organism>
<evidence type="ECO:0000313" key="6">
    <source>
        <dbReference type="Proteomes" id="UP001152797"/>
    </source>
</evidence>
<feature type="transmembrane region" description="Helical" evidence="2">
    <location>
        <begin position="79"/>
        <end position="97"/>
    </location>
</feature>
<dbReference type="Gene3D" id="3.40.50.1820">
    <property type="entry name" value="alpha/beta hydrolase"/>
    <property type="match status" value="1"/>
</dbReference>
<protein>
    <submittedName>
        <fullName evidence="5">Neuroligin-like protein glit-1 (Gliotactin homolog) (Inactive esterase glit-1)</fullName>
    </submittedName>
</protein>
<dbReference type="Pfam" id="PF00135">
    <property type="entry name" value="COesterase"/>
    <property type="match status" value="1"/>
</dbReference>
<keyword evidence="2" id="KW-1133">Transmembrane helix</keyword>
<dbReference type="SUPFAM" id="SSF53474">
    <property type="entry name" value="alpha/beta-Hydrolases"/>
    <property type="match status" value="1"/>
</dbReference>
<name>A0A9P1FF73_9DINO</name>
<evidence type="ECO:0000256" key="2">
    <source>
        <dbReference type="SAM" id="Phobius"/>
    </source>
</evidence>
<comment type="caution">
    <text evidence="4">The sequence shown here is derived from an EMBL/GenBank/DDBJ whole genome shotgun (WGS) entry which is preliminary data.</text>
</comment>
<sequence>MGRFKGLLRDTWWLWILFAIICGLLIYYVSVVLAVMIPVLCFSFVYFALIRYDEHGNAREIGGCLVGQLDSEFGDRGDLLVRCTILVFAIAVMWNWGSCLAGTLYLDPMFGVQKTSNLTYGTGLVNNGGSSIDLKLDIYQPTDIGTPVPSSLPTVMYIHGGGWQGGNKNSVPQSTGWVSRGYNVVSINYRLLGDNPPLTTGLADDFAFLAFLGPPGIISGVNASLEDARLAMEWMYDNAATYGIDPNRIGLAGSSAGAVMSLALGHVGPSENVQPRAVISSVGALFNDPSPYSSGGPPTMLIAGETDTTVPAFVVEYTSELMTDASIYNELYVQPNTGHQTN</sequence>
<accession>A0A9P1FF73</accession>
<reference evidence="4" key="1">
    <citation type="submission" date="2022-10" db="EMBL/GenBank/DDBJ databases">
        <authorList>
            <person name="Chen Y."/>
            <person name="Dougan E. K."/>
            <person name="Chan C."/>
            <person name="Rhodes N."/>
            <person name="Thang M."/>
        </authorList>
    </citation>
    <scope>NUCLEOTIDE SEQUENCE</scope>
</reference>
<dbReference type="InterPro" id="IPR050300">
    <property type="entry name" value="GDXG_lipolytic_enzyme"/>
</dbReference>
<reference evidence="5 6" key="2">
    <citation type="submission" date="2024-05" db="EMBL/GenBank/DDBJ databases">
        <authorList>
            <person name="Chen Y."/>
            <person name="Shah S."/>
            <person name="Dougan E. K."/>
            <person name="Thang M."/>
            <person name="Chan C."/>
        </authorList>
    </citation>
    <scope>NUCLEOTIDE SEQUENCE [LARGE SCALE GENOMIC DNA]</scope>
</reference>
<dbReference type="EMBL" id="CAMXCT020000001">
    <property type="protein sequence ID" value="CAL1125007.1"/>
    <property type="molecule type" value="Genomic_DNA"/>
</dbReference>
<evidence type="ECO:0000256" key="1">
    <source>
        <dbReference type="ARBA" id="ARBA00022801"/>
    </source>
</evidence>
<evidence type="ECO:0000313" key="5">
    <source>
        <dbReference type="EMBL" id="CAL4758944.1"/>
    </source>
</evidence>
<dbReference type="InterPro" id="IPR002018">
    <property type="entry name" value="CarbesteraseB"/>
</dbReference>
<evidence type="ECO:0000259" key="3">
    <source>
        <dbReference type="Pfam" id="PF00135"/>
    </source>
</evidence>
<keyword evidence="6" id="KW-1185">Reference proteome</keyword>
<dbReference type="GO" id="GO:0016787">
    <property type="term" value="F:hydrolase activity"/>
    <property type="evidence" value="ECO:0007669"/>
    <property type="project" value="UniProtKB-KW"/>
</dbReference>
<proteinExistence type="predicted"/>
<dbReference type="EMBL" id="CAMXCT030000001">
    <property type="protein sequence ID" value="CAL4758944.1"/>
    <property type="molecule type" value="Genomic_DNA"/>
</dbReference>